<dbReference type="EMBL" id="RHFK02000001">
    <property type="protein sequence ID" value="TWW81595.1"/>
    <property type="molecule type" value="Genomic_DNA"/>
</dbReference>
<organism evidence="2 3">
    <name type="scientific">Takifugu flavidus</name>
    <name type="common">sansaifugu</name>
    <dbReference type="NCBI Taxonomy" id="433684"/>
    <lineage>
        <taxon>Eukaryota</taxon>
        <taxon>Metazoa</taxon>
        <taxon>Chordata</taxon>
        <taxon>Craniata</taxon>
        <taxon>Vertebrata</taxon>
        <taxon>Euteleostomi</taxon>
        <taxon>Actinopterygii</taxon>
        <taxon>Neopterygii</taxon>
        <taxon>Teleostei</taxon>
        <taxon>Neoteleostei</taxon>
        <taxon>Acanthomorphata</taxon>
        <taxon>Eupercaria</taxon>
        <taxon>Tetraodontiformes</taxon>
        <taxon>Tetradontoidea</taxon>
        <taxon>Tetraodontidae</taxon>
        <taxon>Takifugu</taxon>
    </lineage>
</organism>
<keyword evidence="3" id="KW-1185">Reference proteome</keyword>
<feature type="region of interest" description="Disordered" evidence="1">
    <location>
        <begin position="1"/>
        <end position="49"/>
    </location>
</feature>
<sequence length="49" mass="5557">MKTLAPLSHHLQAQAGEKEESSNKRSSDTAIDGTGKAAFRDRWHKHLWQ</sequence>
<reference evidence="2 3" key="1">
    <citation type="submission" date="2019-04" db="EMBL/GenBank/DDBJ databases">
        <title>Chromosome genome assembly for Takifugu flavidus.</title>
        <authorList>
            <person name="Xiao S."/>
        </authorList>
    </citation>
    <scope>NUCLEOTIDE SEQUENCE [LARGE SCALE GENOMIC DNA]</scope>
    <source>
        <strain evidence="2">HTHZ2018</strain>
        <tissue evidence="2">Muscle</tissue>
    </source>
</reference>
<accession>A0A5C6PQ43</accession>
<proteinExistence type="predicted"/>
<evidence type="ECO:0000313" key="3">
    <source>
        <dbReference type="Proteomes" id="UP000324091"/>
    </source>
</evidence>
<comment type="caution">
    <text evidence="2">The sequence shown here is derived from an EMBL/GenBank/DDBJ whole genome shotgun (WGS) entry which is preliminary data.</text>
</comment>
<dbReference type="AlphaFoldDB" id="A0A5C6PQ43"/>
<evidence type="ECO:0000256" key="1">
    <source>
        <dbReference type="SAM" id="MobiDB-lite"/>
    </source>
</evidence>
<feature type="compositionally biased region" description="Basic and acidic residues" evidence="1">
    <location>
        <begin position="16"/>
        <end position="27"/>
    </location>
</feature>
<evidence type="ECO:0000313" key="2">
    <source>
        <dbReference type="EMBL" id="TWW81595.1"/>
    </source>
</evidence>
<gene>
    <name evidence="2" type="ORF">D4764_01G0014100</name>
</gene>
<dbReference type="Proteomes" id="UP000324091">
    <property type="component" value="Chromosome 1"/>
</dbReference>
<protein>
    <submittedName>
        <fullName evidence="2">Uncharacterized protein</fullName>
    </submittedName>
</protein>
<name>A0A5C6PQ43_9TELE</name>